<gene>
    <name evidence="5" type="ORF">RMR22_19205</name>
</gene>
<comment type="caution">
    <text evidence="5">The sequence shown here is derived from an EMBL/GenBank/DDBJ whole genome shotgun (WGS) entry which is preliminary data.</text>
</comment>
<dbReference type="SUPFAM" id="SSF46785">
    <property type="entry name" value="Winged helix' DNA-binding domain"/>
    <property type="match status" value="1"/>
</dbReference>
<dbReference type="SMART" id="SM00347">
    <property type="entry name" value="HTH_MARR"/>
    <property type="match status" value="1"/>
</dbReference>
<reference evidence="5" key="1">
    <citation type="journal article" date="2023" name="Phytobiomes J">
        <title>Deciphering the key players within the bacterial microbiota associated with aerial crown gall tumors on rhododendron: Insights into the gallobiome.</title>
        <authorList>
            <person name="Kuzmanovic N."/>
            <person name="Nesme J."/>
            <person name="Wolf J."/>
            <person name="Neumann-Schaal M."/>
            <person name="Petersen J."/>
            <person name="Fernandez-Gnecco G."/>
            <person name="Sproeer C."/>
            <person name="Bunk B."/>
            <person name="Overmann J."/>
            <person name="Sorensen S.J."/>
            <person name="Idczak E."/>
            <person name="Smalla K."/>
        </authorList>
    </citation>
    <scope>NUCLEOTIDE SEQUENCE</scope>
    <source>
        <strain evidence="5">Rho-11.1</strain>
    </source>
</reference>
<proteinExistence type="predicted"/>
<keyword evidence="3" id="KW-0804">Transcription</keyword>
<protein>
    <submittedName>
        <fullName evidence="5">MarR family transcriptional regulator</fullName>
    </submittedName>
</protein>
<dbReference type="InterPro" id="IPR036390">
    <property type="entry name" value="WH_DNA-bd_sf"/>
</dbReference>
<dbReference type="RefSeq" id="WP_320203131.1">
    <property type="nucleotide sequence ID" value="NZ_CP192782.1"/>
</dbReference>
<dbReference type="PROSITE" id="PS50995">
    <property type="entry name" value="HTH_MARR_2"/>
    <property type="match status" value="1"/>
</dbReference>
<dbReference type="GO" id="GO:0003700">
    <property type="term" value="F:DNA-binding transcription factor activity"/>
    <property type="evidence" value="ECO:0007669"/>
    <property type="project" value="InterPro"/>
</dbReference>
<evidence type="ECO:0000256" key="1">
    <source>
        <dbReference type="ARBA" id="ARBA00023015"/>
    </source>
</evidence>
<evidence type="ECO:0000313" key="5">
    <source>
        <dbReference type="EMBL" id="MDX8304393.1"/>
    </source>
</evidence>
<sequence>MELLSDSESAELMELISGINWQYRQAVDLRLKPKGLPIEQYRILESLLRKDGQSMRELADEVFVDSASLTKIIDRMIGSADVYRAPEPTDRRKVLIFISEKGHKTLAELREALEGSRSGMVNRLGPERAAQLRELLRGMLSDSER</sequence>
<dbReference type="GO" id="GO:0003677">
    <property type="term" value="F:DNA binding"/>
    <property type="evidence" value="ECO:0007669"/>
    <property type="project" value="UniProtKB-KW"/>
</dbReference>
<feature type="domain" description="HTH marR-type" evidence="4">
    <location>
        <begin position="9"/>
        <end position="141"/>
    </location>
</feature>
<evidence type="ECO:0000256" key="2">
    <source>
        <dbReference type="ARBA" id="ARBA00023125"/>
    </source>
</evidence>
<dbReference type="PANTHER" id="PTHR42756">
    <property type="entry name" value="TRANSCRIPTIONAL REGULATOR, MARR"/>
    <property type="match status" value="1"/>
</dbReference>
<evidence type="ECO:0000259" key="4">
    <source>
        <dbReference type="PROSITE" id="PS50995"/>
    </source>
</evidence>
<dbReference type="InterPro" id="IPR036388">
    <property type="entry name" value="WH-like_DNA-bd_sf"/>
</dbReference>
<dbReference type="InterPro" id="IPR000835">
    <property type="entry name" value="HTH_MarR-typ"/>
</dbReference>
<dbReference type="Pfam" id="PF01047">
    <property type="entry name" value="MarR"/>
    <property type="match status" value="1"/>
</dbReference>
<keyword evidence="2" id="KW-0238">DNA-binding</keyword>
<accession>A0AAW9FLK7</accession>
<keyword evidence="1" id="KW-0805">Transcription regulation</keyword>
<evidence type="ECO:0000256" key="3">
    <source>
        <dbReference type="ARBA" id="ARBA00023163"/>
    </source>
</evidence>
<dbReference type="PANTHER" id="PTHR42756:SF1">
    <property type="entry name" value="TRANSCRIPTIONAL REPRESSOR OF EMRAB OPERON"/>
    <property type="match status" value="1"/>
</dbReference>
<dbReference type="AlphaFoldDB" id="A0AAW9FLK7"/>
<dbReference type="Gene3D" id="1.10.10.10">
    <property type="entry name" value="Winged helix-like DNA-binding domain superfamily/Winged helix DNA-binding domain"/>
    <property type="match status" value="1"/>
</dbReference>
<organism evidence="5">
    <name type="scientific">Agrobacterium rosae</name>
    <dbReference type="NCBI Taxonomy" id="1972867"/>
    <lineage>
        <taxon>Bacteria</taxon>
        <taxon>Pseudomonadati</taxon>
        <taxon>Pseudomonadota</taxon>
        <taxon>Alphaproteobacteria</taxon>
        <taxon>Hyphomicrobiales</taxon>
        <taxon>Rhizobiaceae</taxon>
        <taxon>Rhizobium/Agrobacterium group</taxon>
        <taxon>Agrobacterium</taxon>
    </lineage>
</organism>
<name>A0AAW9FLK7_9HYPH</name>
<dbReference type="EMBL" id="JAVRAF010000007">
    <property type="protein sequence ID" value="MDX8304393.1"/>
    <property type="molecule type" value="Genomic_DNA"/>
</dbReference>